<keyword evidence="3" id="KW-0808">Transferase</keyword>
<dbReference type="RefSeq" id="WP_010296195.1">
    <property type="nucleotide sequence ID" value="NZ_CP042383.1"/>
</dbReference>
<dbReference type="EMBL" id="CP042383">
    <property type="protein sequence ID" value="QEA42684.1"/>
    <property type="molecule type" value="Genomic_DNA"/>
</dbReference>
<dbReference type="PROSITE" id="PS51186">
    <property type="entry name" value="GNAT"/>
    <property type="match status" value="1"/>
</dbReference>
<evidence type="ECO:0000313" key="5">
    <source>
        <dbReference type="Proteomes" id="UP001529201"/>
    </source>
</evidence>
<dbReference type="KEGG" id="lpse:FGL85_09315"/>
<dbReference type="InterPro" id="IPR016181">
    <property type="entry name" value="Acyl_CoA_acyltransferase"/>
</dbReference>
<proteinExistence type="predicted"/>
<dbReference type="GeneID" id="64345055"/>
<dbReference type="AlphaFoldDB" id="A0A5B8T2P4"/>
<gene>
    <name evidence="3" type="ORF">FGL85_09315</name>
    <name evidence="2" type="ORF">P1N92_04595</name>
</gene>
<feature type="domain" description="N-acetyltransferase" evidence="1">
    <location>
        <begin position="4"/>
        <end position="176"/>
    </location>
</feature>
<name>A0A5B8T2P4_LEUPS</name>
<organism evidence="3 4">
    <name type="scientific">Leuconostoc pseudomesenteroides</name>
    <dbReference type="NCBI Taxonomy" id="33968"/>
    <lineage>
        <taxon>Bacteria</taxon>
        <taxon>Bacillati</taxon>
        <taxon>Bacillota</taxon>
        <taxon>Bacilli</taxon>
        <taxon>Lactobacillales</taxon>
        <taxon>Lactobacillaceae</taxon>
        <taxon>Leuconostoc</taxon>
    </lineage>
</organism>
<dbReference type="Proteomes" id="UP000321296">
    <property type="component" value="Chromosome"/>
</dbReference>
<evidence type="ECO:0000313" key="4">
    <source>
        <dbReference type="Proteomes" id="UP000321296"/>
    </source>
</evidence>
<dbReference type="InterPro" id="IPR000182">
    <property type="entry name" value="GNAT_dom"/>
</dbReference>
<accession>A0A5B8T2P4</accession>
<dbReference type="EMBL" id="JARGDN010000004">
    <property type="protein sequence ID" value="MDG9733398.1"/>
    <property type="molecule type" value="Genomic_DNA"/>
</dbReference>
<evidence type="ECO:0000313" key="2">
    <source>
        <dbReference type="EMBL" id="MDG9733398.1"/>
    </source>
</evidence>
<evidence type="ECO:0000259" key="1">
    <source>
        <dbReference type="PROSITE" id="PS51186"/>
    </source>
</evidence>
<dbReference type="SUPFAM" id="SSF55729">
    <property type="entry name" value="Acyl-CoA N-acyltransferases (Nat)"/>
    <property type="match status" value="1"/>
</dbReference>
<keyword evidence="5" id="KW-1185">Reference proteome</keyword>
<reference evidence="3 4" key="1">
    <citation type="submission" date="2019-06" db="EMBL/GenBank/DDBJ databases">
        <title>Genome analyses of bacteria isolated from kimchi.</title>
        <authorList>
            <person name="Lee S."/>
            <person name="Ahn S."/>
            <person name="Roh S."/>
        </authorList>
    </citation>
    <scope>NUCLEOTIDE SEQUENCE [LARGE SCALE GENOMIC DNA]</scope>
    <source>
        <strain evidence="3 4">CBA3630</strain>
    </source>
</reference>
<dbReference type="Pfam" id="PF00583">
    <property type="entry name" value="Acetyltransf_1"/>
    <property type="match status" value="1"/>
</dbReference>
<dbReference type="Gene3D" id="3.40.630.30">
    <property type="match status" value="1"/>
</dbReference>
<sequence length="176" mass="19769">MTTVYMRPAIKTDLKEITTIIDGARHFLKAQGLPQWQSGYPNEETVATDIALNRGYVLVVGSEVAGYTALIAGADPVYEAITEGQWLSDTDEYISVHRFAISDGFRGQKLAQRFMTAILTLCYHKNQFDVRIDTHPENHPMQSVITGNGFEKRGVVYINEGKEINGERWAYQLILA</sequence>
<protein>
    <submittedName>
        <fullName evidence="3">GNAT family N-acetyltransferase</fullName>
    </submittedName>
</protein>
<reference evidence="2 5" key="2">
    <citation type="submission" date="2023-02" db="EMBL/GenBank/DDBJ databases">
        <title>Antimicrobial susceptibility testing and tentative epidemiological cut-off values for Lactobacillaceae family species intended for ingestion.</title>
        <authorList>
            <person name="Noehr-Meldgaard K."/>
            <person name="Struve C."/>
            <person name="Ingmer H."/>
            <person name="Koza A."/>
            <person name="Al-Nakeeb K."/>
            <person name="Agersoe Y."/>
        </authorList>
    </citation>
    <scope>NUCLEOTIDE SEQUENCE [LARGE SCALE GENOMIC DNA]</scope>
    <source>
        <strain evidence="2 5">DSM 20193</strain>
    </source>
</reference>
<evidence type="ECO:0000313" key="3">
    <source>
        <dbReference type="EMBL" id="QEA42684.1"/>
    </source>
</evidence>
<dbReference type="Proteomes" id="UP001529201">
    <property type="component" value="Unassembled WGS sequence"/>
</dbReference>
<dbReference type="GO" id="GO:0016747">
    <property type="term" value="F:acyltransferase activity, transferring groups other than amino-acyl groups"/>
    <property type="evidence" value="ECO:0007669"/>
    <property type="project" value="InterPro"/>
</dbReference>